<proteinExistence type="predicted"/>
<dbReference type="PATRIC" id="fig|253.9.peg.4213"/>
<dbReference type="Proteomes" id="UP000037953">
    <property type="component" value="Unassembled WGS sequence"/>
</dbReference>
<keyword evidence="1" id="KW-0732">Signal</keyword>
<dbReference type="EMBL" id="LJOD01000007">
    <property type="protein sequence ID" value="KPE50899.1"/>
    <property type="molecule type" value="Genomic_DNA"/>
</dbReference>
<comment type="caution">
    <text evidence="2">The sequence shown here is derived from an EMBL/GenBank/DDBJ whole genome shotgun (WGS) entry which is preliminary data.</text>
</comment>
<reference evidence="2 3" key="1">
    <citation type="journal article" date="2015" name="Genom Data">
        <title>Draft genome sequence of a multidrug-resistant Chryseobacterium indologenes isolate from Malaysia.</title>
        <authorList>
            <person name="Yu C.Y."/>
            <person name="Ang G.Y."/>
            <person name="Cheng H.J."/>
            <person name="Cheong Y.M."/>
            <person name="Yin W.F."/>
            <person name="Chan K.G."/>
        </authorList>
    </citation>
    <scope>NUCLEOTIDE SEQUENCE [LARGE SCALE GENOMIC DNA]</scope>
    <source>
        <strain evidence="2 3">CI_885</strain>
    </source>
</reference>
<evidence type="ECO:0000313" key="2">
    <source>
        <dbReference type="EMBL" id="KPE50899.1"/>
    </source>
</evidence>
<feature type="signal peptide" evidence="1">
    <location>
        <begin position="1"/>
        <end position="20"/>
    </location>
</feature>
<organism evidence="2 3">
    <name type="scientific">Chryseobacterium indologenes</name>
    <name type="common">Flavobacterium indologenes</name>
    <dbReference type="NCBI Taxonomy" id="253"/>
    <lineage>
        <taxon>Bacteria</taxon>
        <taxon>Pseudomonadati</taxon>
        <taxon>Bacteroidota</taxon>
        <taxon>Flavobacteriia</taxon>
        <taxon>Flavobacteriales</taxon>
        <taxon>Weeksellaceae</taxon>
        <taxon>Chryseobacterium group</taxon>
        <taxon>Chryseobacterium</taxon>
    </lineage>
</organism>
<dbReference type="OrthoDB" id="894042at2"/>
<accession>A0A0N0ZWI6</accession>
<reference evidence="3" key="2">
    <citation type="submission" date="2015-09" db="EMBL/GenBank/DDBJ databases">
        <title>Draft genome sequence of a multidrug-resistant Chryseobacterium indologenes isolate from Malaysia.</title>
        <authorList>
            <person name="Yu C.Y."/>
            <person name="Ang G.Y."/>
            <person name="Chan K.-G."/>
        </authorList>
    </citation>
    <scope>NUCLEOTIDE SEQUENCE [LARGE SCALE GENOMIC DNA]</scope>
    <source>
        <strain evidence="3">CI_885</strain>
    </source>
</reference>
<name>A0A0N0ZWI6_CHRID</name>
<feature type="chain" id="PRO_5005865168" description="GLPGLI family protein" evidence="1">
    <location>
        <begin position="21"/>
        <end position="120"/>
    </location>
</feature>
<evidence type="ECO:0008006" key="4">
    <source>
        <dbReference type="Google" id="ProtNLM"/>
    </source>
</evidence>
<sequence length="120" mass="14189">MLKWLSIVCSMMYVLATTNAAEVLKVPVFVEHLMEYEGNFAEFVMEHYDNHKKDSDWDTDQKLPFINPPVVLMIHAQLPELNFQIEKPKEIIVSRKKTSYQEKDFPNLYLSRIFQPPRQS</sequence>
<dbReference type="AlphaFoldDB" id="A0A0N0ZWI6"/>
<protein>
    <recommendedName>
        <fullName evidence="4">GLPGLI family protein</fullName>
    </recommendedName>
</protein>
<evidence type="ECO:0000313" key="3">
    <source>
        <dbReference type="Proteomes" id="UP000037953"/>
    </source>
</evidence>
<dbReference type="RefSeq" id="WP_062699549.1">
    <property type="nucleotide sequence ID" value="NZ_LJOD01000007.1"/>
</dbReference>
<evidence type="ECO:0000256" key="1">
    <source>
        <dbReference type="SAM" id="SignalP"/>
    </source>
</evidence>
<gene>
    <name evidence="2" type="ORF">AOB46_11850</name>
</gene>